<sequence>MKLRNSNKEREKMAKNEEEVKNNVFGFGDPNDAFTKYFSGKSYLKGLAMSKAAKTGRI</sequence>
<gene>
    <name evidence="1" type="ORF">HMPREF0493_0500</name>
</gene>
<keyword evidence="2" id="KW-1185">Reference proteome</keyword>
<name>D4YSM2_9LACO</name>
<dbReference type="Proteomes" id="UP000004069">
    <property type="component" value="Unassembled WGS sequence"/>
</dbReference>
<accession>D4YSM2</accession>
<protein>
    <submittedName>
        <fullName evidence="1">Uncharacterized protein</fullName>
    </submittedName>
</protein>
<evidence type="ECO:0000313" key="1">
    <source>
        <dbReference type="EMBL" id="EFG56037.1"/>
    </source>
</evidence>
<proteinExistence type="predicted"/>
<evidence type="ECO:0000313" key="2">
    <source>
        <dbReference type="Proteomes" id="UP000004069"/>
    </source>
</evidence>
<comment type="caution">
    <text evidence="1">The sequence shown here is derived from an EMBL/GenBank/DDBJ whole genome shotgun (WGS) entry which is preliminary data.</text>
</comment>
<dbReference type="EMBL" id="ADNY01000013">
    <property type="protein sequence ID" value="EFG56037.1"/>
    <property type="molecule type" value="Genomic_DNA"/>
</dbReference>
<organism evidence="1 2">
    <name type="scientific">Lactobacillus amylolyticus DSM 11664</name>
    <dbReference type="NCBI Taxonomy" id="585524"/>
    <lineage>
        <taxon>Bacteria</taxon>
        <taxon>Bacillati</taxon>
        <taxon>Bacillota</taxon>
        <taxon>Bacilli</taxon>
        <taxon>Lactobacillales</taxon>
        <taxon>Lactobacillaceae</taxon>
        <taxon>Lactobacillus</taxon>
    </lineage>
</organism>
<dbReference type="AlphaFoldDB" id="D4YSM2"/>
<reference evidence="1 2" key="1">
    <citation type="submission" date="2010-04" db="EMBL/GenBank/DDBJ databases">
        <authorList>
            <person name="Muzny D."/>
            <person name="Qin X."/>
            <person name="Deng J."/>
            <person name="Jiang H."/>
            <person name="Liu Y."/>
            <person name="Qu J."/>
            <person name="Song X.-Z."/>
            <person name="Zhang L."/>
            <person name="Thornton R."/>
            <person name="Coyle M."/>
            <person name="Francisco L."/>
            <person name="Jackson L."/>
            <person name="Javaid M."/>
            <person name="Korchina V."/>
            <person name="Kovar C."/>
            <person name="Mata R."/>
            <person name="Mathew T."/>
            <person name="Ngo R."/>
            <person name="Nguyen L."/>
            <person name="Nguyen N."/>
            <person name="Okwuonu G."/>
            <person name="Ongeri F."/>
            <person name="Pham C."/>
            <person name="Simmons D."/>
            <person name="Wilczek-Boney K."/>
            <person name="Hale W."/>
            <person name="Jakkamsetti A."/>
            <person name="Pham P."/>
            <person name="Ruth R."/>
            <person name="San Lucas F."/>
            <person name="Warren J."/>
            <person name="Zhang J."/>
            <person name="Zhao Z."/>
            <person name="Zhou C."/>
            <person name="Zhu D."/>
            <person name="Lee S."/>
            <person name="Bess C."/>
            <person name="Blankenburg K."/>
            <person name="Forbes L."/>
            <person name="Fu Q."/>
            <person name="Gubbala S."/>
            <person name="Hirani K."/>
            <person name="Jayaseelan J.C."/>
            <person name="Lara F."/>
            <person name="Munidasa M."/>
            <person name="Palculict T."/>
            <person name="Patil S."/>
            <person name="Pu L.-L."/>
            <person name="Saada N."/>
            <person name="Tang L."/>
            <person name="Weissenberger G."/>
            <person name="Zhu Y."/>
            <person name="Hemphill L."/>
            <person name="Shang Y."/>
            <person name="Youmans B."/>
            <person name="Ayvaz T."/>
            <person name="Ross M."/>
            <person name="Santibanez J."/>
            <person name="Aqrawi P."/>
            <person name="Gross S."/>
            <person name="Joshi V."/>
            <person name="Fowler G."/>
            <person name="Nazareth L."/>
            <person name="Reid J."/>
            <person name="Worley K."/>
            <person name="Petrosino J."/>
            <person name="Highlander S."/>
            <person name="Gibbs R."/>
        </authorList>
    </citation>
    <scope>NUCLEOTIDE SEQUENCE [LARGE SCALE GENOMIC DNA]</scope>
    <source>
        <strain evidence="1 2">DSM 11664</strain>
    </source>
</reference>